<reference evidence="6 7" key="1">
    <citation type="submission" date="2013-11" db="EMBL/GenBank/DDBJ databases">
        <title>Genome sequencing of Stegodyphus mimosarum.</title>
        <authorList>
            <person name="Bechsgaard J."/>
        </authorList>
    </citation>
    <scope>NUCLEOTIDE SEQUENCE [LARGE SCALE GENOMIC DNA]</scope>
</reference>
<comment type="subcellular location">
    <subcellularLocation>
        <location evidence="1">Nucleus</location>
    </subcellularLocation>
</comment>
<sequence>MSTSDLAVSTARRKVLFAAVSSACYEAGFTAAEKSALETLTE</sequence>
<dbReference type="GO" id="GO:0046982">
    <property type="term" value="F:protein heterodimerization activity"/>
    <property type="evidence" value="ECO:0007669"/>
    <property type="project" value="InterPro"/>
</dbReference>
<protein>
    <recommendedName>
        <fullName evidence="5">Bromodomain associated domain-containing protein</fullName>
    </recommendedName>
</protein>
<proteinExistence type="predicted"/>
<evidence type="ECO:0000256" key="3">
    <source>
        <dbReference type="ARBA" id="ARBA00023163"/>
    </source>
</evidence>
<keyword evidence="3" id="KW-0804">Transcription</keyword>
<evidence type="ECO:0000256" key="2">
    <source>
        <dbReference type="ARBA" id="ARBA00023015"/>
    </source>
</evidence>
<dbReference type="Proteomes" id="UP000054359">
    <property type="component" value="Unassembled WGS sequence"/>
</dbReference>
<keyword evidence="2" id="KW-0805">Transcription regulation</keyword>
<evidence type="ECO:0000259" key="5">
    <source>
        <dbReference type="Pfam" id="PF07524"/>
    </source>
</evidence>
<dbReference type="EMBL" id="KK121284">
    <property type="protein sequence ID" value="KFM80126.1"/>
    <property type="molecule type" value="Genomic_DNA"/>
</dbReference>
<dbReference type="InterPro" id="IPR009072">
    <property type="entry name" value="Histone-fold"/>
</dbReference>
<evidence type="ECO:0000256" key="1">
    <source>
        <dbReference type="ARBA" id="ARBA00004123"/>
    </source>
</evidence>
<dbReference type="GO" id="GO:0005634">
    <property type="term" value="C:nucleus"/>
    <property type="evidence" value="ECO:0007669"/>
    <property type="project" value="UniProtKB-SubCell"/>
</dbReference>
<evidence type="ECO:0000313" key="6">
    <source>
        <dbReference type="EMBL" id="KFM80126.1"/>
    </source>
</evidence>
<feature type="non-terminal residue" evidence="6">
    <location>
        <position position="42"/>
    </location>
</feature>
<dbReference type="InterPro" id="IPR006565">
    <property type="entry name" value="BTP"/>
</dbReference>
<keyword evidence="4" id="KW-0539">Nucleus</keyword>
<feature type="domain" description="Bromodomain associated" evidence="5">
    <location>
        <begin position="11"/>
        <end position="42"/>
    </location>
</feature>
<evidence type="ECO:0000313" key="7">
    <source>
        <dbReference type="Proteomes" id="UP000054359"/>
    </source>
</evidence>
<organism evidence="6 7">
    <name type="scientific">Stegodyphus mimosarum</name>
    <name type="common">African social velvet spider</name>
    <dbReference type="NCBI Taxonomy" id="407821"/>
    <lineage>
        <taxon>Eukaryota</taxon>
        <taxon>Metazoa</taxon>
        <taxon>Ecdysozoa</taxon>
        <taxon>Arthropoda</taxon>
        <taxon>Chelicerata</taxon>
        <taxon>Arachnida</taxon>
        <taxon>Araneae</taxon>
        <taxon>Araneomorphae</taxon>
        <taxon>Entelegynae</taxon>
        <taxon>Eresoidea</taxon>
        <taxon>Eresidae</taxon>
        <taxon>Stegodyphus</taxon>
    </lineage>
</organism>
<dbReference type="Gene3D" id="1.10.20.10">
    <property type="entry name" value="Histone, subunit A"/>
    <property type="match status" value="1"/>
</dbReference>
<dbReference type="AlphaFoldDB" id="A0A087URY7"/>
<name>A0A087URY7_STEMI</name>
<gene>
    <name evidence="6" type="ORF">X975_03172</name>
</gene>
<evidence type="ECO:0000256" key="4">
    <source>
        <dbReference type="ARBA" id="ARBA00023242"/>
    </source>
</evidence>
<dbReference type="Pfam" id="PF07524">
    <property type="entry name" value="Bromo_TP"/>
    <property type="match status" value="1"/>
</dbReference>
<accession>A0A087URY7</accession>
<dbReference type="OrthoDB" id="10418819at2759"/>
<keyword evidence="7" id="KW-1185">Reference proteome</keyword>